<dbReference type="OrthoDB" id="7830672at2759"/>
<evidence type="ECO:0000313" key="2">
    <source>
        <dbReference type="EMBL" id="EDW89396.1"/>
    </source>
</evidence>
<organism evidence="2 3">
    <name type="scientific">Drosophila yakuba</name>
    <name type="common">Fruit fly</name>
    <dbReference type="NCBI Taxonomy" id="7245"/>
    <lineage>
        <taxon>Eukaryota</taxon>
        <taxon>Metazoa</taxon>
        <taxon>Ecdysozoa</taxon>
        <taxon>Arthropoda</taxon>
        <taxon>Hexapoda</taxon>
        <taxon>Insecta</taxon>
        <taxon>Pterygota</taxon>
        <taxon>Neoptera</taxon>
        <taxon>Endopterygota</taxon>
        <taxon>Diptera</taxon>
        <taxon>Brachycera</taxon>
        <taxon>Muscomorpha</taxon>
        <taxon>Ephydroidea</taxon>
        <taxon>Drosophilidae</taxon>
        <taxon>Drosophila</taxon>
        <taxon>Sophophora</taxon>
    </lineage>
</organism>
<dbReference type="KEGG" id="dya:Dyak_GE19225"/>
<keyword evidence="1" id="KW-1133">Transmembrane helix</keyword>
<reference evidence="2 3" key="2">
    <citation type="journal article" date="2007" name="PLoS Biol.">
        <title>Principles of genome evolution in the Drosophila melanogaster species group.</title>
        <authorList>
            <person name="Ranz J.M."/>
            <person name="Maurin D."/>
            <person name="Chan Y.S."/>
            <person name="von Grotthuss M."/>
            <person name="Hillier L.W."/>
            <person name="Roote J."/>
            <person name="Ashburner M."/>
            <person name="Bergman C.M."/>
        </authorList>
    </citation>
    <scope>NUCLEOTIDE SEQUENCE [LARGE SCALE GENOMIC DNA]</scope>
    <source>
        <strain evidence="3">Tai18E2 / Tucson 14021-0261.01</strain>
    </source>
</reference>
<dbReference type="HOGENOM" id="CLU_3052570_0_0_1"/>
<accession>B4P3C3</accession>
<keyword evidence="1" id="KW-0472">Membrane</keyword>
<evidence type="ECO:0000256" key="1">
    <source>
        <dbReference type="SAM" id="Phobius"/>
    </source>
</evidence>
<protein>
    <submittedName>
        <fullName evidence="2">Uncharacterized protein</fullName>
    </submittedName>
</protein>
<proteinExistence type="predicted"/>
<keyword evidence="1" id="KW-0812">Transmembrane</keyword>
<keyword evidence="3" id="KW-1185">Reference proteome</keyword>
<dbReference type="Proteomes" id="UP000002282">
    <property type="component" value="Chromosome 2L"/>
</dbReference>
<feature type="transmembrane region" description="Helical" evidence="1">
    <location>
        <begin position="18"/>
        <end position="36"/>
    </location>
</feature>
<evidence type="ECO:0000313" key="3">
    <source>
        <dbReference type="Proteomes" id="UP000002282"/>
    </source>
</evidence>
<dbReference type="AlphaFoldDB" id="B4P3C3"/>
<reference evidence="2 3" key="1">
    <citation type="journal article" date="2007" name="Nature">
        <title>Evolution of genes and genomes on the Drosophila phylogeny.</title>
        <authorList>
            <consortium name="Drosophila 12 Genomes Consortium"/>
            <person name="Clark A.G."/>
            <person name="Eisen M.B."/>
            <person name="Smith D.R."/>
            <person name="Bergman C.M."/>
            <person name="Oliver B."/>
            <person name="Markow T.A."/>
            <person name="Kaufman T.C."/>
            <person name="Kellis M."/>
            <person name="Gelbart W."/>
            <person name="Iyer V.N."/>
            <person name="Pollard D.A."/>
            <person name="Sackton T.B."/>
            <person name="Larracuente A.M."/>
            <person name="Singh N.D."/>
            <person name="Abad J.P."/>
            <person name="Abt D.N."/>
            <person name="Adryan B."/>
            <person name="Aguade M."/>
            <person name="Akashi H."/>
            <person name="Anderson W.W."/>
            <person name="Aquadro C.F."/>
            <person name="Ardell D.H."/>
            <person name="Arguello R."/>
            <person name="Artieri C.G."/>
            <person name="Barbash D.A."/>
            <person name="Barker D."/>
            <person name="Barsanti P."/>
            <person name="Batterham P."/>
            <person name="Batzoglou S."/>
            <person name="Begun D."/>
            <person name="Bhutkar A."/>
            <person name="Blanco E."/>
            <person name="Bosak S.A."/>
            <person name="Bradley R.K."/>
            <person name="Brand A.D."/>
            <person name="Brent M.R."/>
            <person name="Brooks A.N."/>
            <person name="Brown R.H."/>
            <person name="Butlin R.K."/>
            <person name="Caggese C."/>
            <person name="Calvi B.R."/>
            <person name="Bernardo de Carvalho A."/>
            <person name="Caspi A."/>
            <person name="Castrezana S."/>
            <person name="Celniker S.E."/>
            <person name="Chang J.L."/>
            <person name="Chapple C."/>
            <person name="Chatterji S."/>
            <person name="Chinwalla A."/>
            <person name="Civetta A."/>
            <person name="Clifton S.W."/>
            <person name="Comeron J.M."/>
            <person name="Costello J.C."/>
            <person name="Coyne J.A."/>
            <person name="Daub J."/>
            <person name="David R.G."/>
            <person name="Delcher A.L."/>
            <person name="Delehaunty K."/>
            <person name="Do C.B."/>
            <person name="Ebling H."/>
            <person name="Edwards K."/>
            <person name="Eickbush T."/>
            <person name="Evans J.D."/>
            <person name="Filipski A."/>
            <person name="Findeiss S."/>
            <person name="Freyhult E."/>
            <person name="Fulton L."/>
            <person name="Fulton R."/>
            <person name="Garcia A.C."/>
            <person name="Gardiner A."/>
            <person name="Garfield D.A."/>
            <person name="Garvin B.E."/>
            <person name="Gibson G."/>
            <person name="Gilbert D."/>
            <person name="Gnerre S."/>
            <person name="Godfrey J."/>
            <person name="Good R."/>
            <person name="Gotea V."/>
            <person name="Gravely B."/>
            <person name="Greenberg A.J."/>
            <person name="Griffiths-Jones S."/>
            <person name="Gross S."/>
            <person name="Guigo R."/>
            <person name="Gustafson E.A."/>
            <person name="Haerty W."/>
            <person name="Hahn M.W."/>
            <person name="Halligan D.L."/>
            <person name="Halpern A.L."/>
            <person name="Halter G.M."/>
            <person name="Han M.V."/>
            <person name="Heger A."/>
            <person name="Hillier L."/>
            <person name="Hinrichs A.S."/>
            <person name="Holmes I."/>
            <person name="Hoskins R.A."/>
            <person name="Hubisz M.J."/>
            <person name="Hultmark D."/>
            <person name="Huntley M.A."/>
            <person name="Jaffe D.B."/>
            <person name="Jagadeeshan S."/>
            <person name="Jeck W.R."/>
            <person name="Johnson J."/>
            <person name="Jones C.D."/>
            <person name="Jordan W.C."/>
            <person name="Karpen G.H."/>
            <person name="Kataoka E."/>
            <person name="Keightley P.D."/>
            <person name="Kheradpour P."/>
            <person name="Kirkness E.F."/>
            <person name="Koerich L.B."/>
            <person name="Kristiansen K."/>
            <person name="Kudrna D."/>
            <person name="Kulathinal R.J."/>
            <person name="Kumar S."/>
            <person name="Kwok R."/>
            <person name="Lander E."/>
            <person name="Langley C.H."/>
            <person name="Lapoint R."/>
            <person name="Lazzaro B.P."/>
            <person name="Lee S.J."/>
            <person name="Levesque L."/>
            <person name="Li R."/>
            <person name="Lin C.F."/>
            <person name="Lin M.F."/>
            <person name="Lindblad-Toh K."/>
            <person name="Llopart A."/>
            <person name="Long M."/>
            <person name="Low L."/>
            <person name="Lozovsky E."/>
            <person name="Lu J."/>
            <person name="Luo M."/>
            <person name="Machado C.A."/>
            <person name="Makalowski W."/>
            <person name="Marzo M."/>
            <person name="Matsuda M."/>
            <person name="Matzkin L."/>
            <person name="McAllister B."/>
            <person name="McBride C.S."/>
            <person name="McKernan B."/>
            <person name="McKernan K."/>
            <person name="Mendez-Lago M."/>
            <person name="Minx P."/>
            <person name="Mollenhauer M.U."/>
            <person name="Montooth K."/>
            <person name="Mount S.M."/>
            <person name="Mu X."/>
            <person name="Myers E."/>
            <person name="Negre B."/>
            <person name="Newfeld S."/>
            <person name="Nielsen R."/>
            <person name="Noor M.A."/>
            <person name="O'Grady P."/>
            <person name="Pachter L."/>
            <person name="Papaceit M."/>
            <person name="Parisi M.J."/>
            <person name="Parisi M."/>
            <person name="Parts L."/>
            <person name="Pedersen J.S."/>
            <person name="Pesole G."/>
            <person name="Phillippy A.M."/>
            <person name="Ponting C.P."/>
            <person name="Pop M."/>
            <person name="Porcelli D."/>
            <person name="Powell J.R."/>
            <person name="Prohaska S."/>
            <person name="Pruitt K."/>
            <person name="Puig M."/>
            <person name="Quesneville H."/>
            <person name="Ram K.R."/>
            <person name="Rand D."/>
            <person name="Rasmussen M.D."/>
            <person name="Reed L.K."/>
            <person name="Reenan R."/>
            <person name="Reily A."/>
            <person name="Remington K.A."/>
            <person name="Rieger T.T."/>
            <person name="Ritchie M.G."/>
            <person name="Robin C."/>
            <person name="Rogers Y.H."/>
            <person name="Rohde C."/>
            <person name="Rozas J."/>
            <person name="Rubenfield M.J."/>
            <person name="Ruiz A."/>
            <person name="Russo S."/>
            <person name="Salzberg S.L."/>
            <person name="Sanchez-Gracia A."/>
            <person name="Saranga D.J."/>
            <person name="Sato H."/>
            <person name="Schaeffer S.W."/>
            <person name="Schatz M.C."/>
            <person name="Schlenke T."/>
            <person name="Schwartz R."/>
            <person name="Segarra C."/>
            <person name="Singh R.S."/>
            <person name="Sirot L."/>
            <person name="Sirota M."/>
            <person name="Sisneros N.B."/>
            <person name="Smith C.D."/>
            <person name="Smith T.F."/>
            <person name="Spieth J."/>
            <person name="Stage D.E."/>
            <person name="Stark A."/>
            <person name="Stephan W."/>
            <person name="Strausberg R.L."/>
            <person name="Strempel S."/>
            <person name="Sturgill D."/>
            <person name="Sutton G."/>
            <person name="Sutton G.G."/>
            <person name="Tao W."/>
            <person name="Teichmann S."/>
            <person name="Tobari Y.N."/>
            <person name="Tomimura Y."/>
            <person name="Tsolas J.M."/>
            <person name="Valente V.L."/>
            <person name="Venter E."/>
            <person name="Venter J.C."/>
            <person name="Vicario S."/>
            <person name="Vieira F.G."/>
            <person name="Vilella A.J."/>
            <person name="Villasante A."/>
            <person name="Walenz B."/>
            <person name="Wang J."/>
            <person name="Wasserman M."/>
            <person name="Watts T."/>
            <person name="Wilson D."/>
            <person name="Wilson R.K."/>
            <person name="Wing R.A."/>
            <person name="Wolfner M.F."/>
            <person name="Wong A."/>
            <person name="Wong G.K."/>
            <person name="Wu C.I."/>
            <person name="Wu G."/>
            <person name="Yamamoto D."/>
            <person name="Yang H.P."/>
            <person name="Yang S.P."/>
            <person name="Yorke J.A."/>
            <person name="Yoshida K."/>
            <person name="Zdobnov E."/>
            <person name="Zhang P."/>
            <person name="Zhang Y."/>
            <person name="Zimin A.V."/>
            <person name="Baldwin J."/>
            <person name="Abdouelleil A."/>
            <person name="Abdulkadir J."/>
            <person name="Abebe A."/>
            <person name="Abera B."/>
            <person name="Abreu J."/>
            <person name="Acer S.C."/>
            <person name="Aftuck L."/>
            <person name="Alexander A."/>
            <person name="An P."/>
            <person name="Anderson E."/>
            <person name="Anderson S."/>
            <person name="Arachi H."/>
            <person name="Azer M."/>
            <person name="Bachantsang P."/>
            <person name="Barry A."/>
            <person name="Bayul T."/>
            <person name="Berlin A."/>
            <person name="Bessette D."/>
            <person name="Bloom T."/>
            <person name="Blye J."/>
            <person name="Boguslavskiy L."/>
            <person name="Bonnet C."/>
            <person name="Boukhgalter B."/>
            <person name="Bourzgui I."/>
            <person name="Brown A."/>
            <person name="Cahill P."/>
            <person name="Channer S."/>
            <person name="Cheshatsang Y."/>
            <person name="Chuda L."/>
            <person name="Citroen M."/>
            <person name="Collymore A."/>
            <person name="Cooke P."/>
            <person name="Costello M."/>
            <person name="D'Aco K."/>
            <person name="Daza R."/>
            <person name="De Haan G."/>
            <person name="DeGray S."/>
            <person name="DeMaso C."/>
            <person name="Dhargay N."/>
            <person name="Dooley K."/>
            <person name="Dooley E."/>
            <person name="Doricent M."/>
            <person name="Dorje P."/>
            <person name="Dorjee K."/>
            <person name="Dupes A."/>
            <person name="Elong R."/>
            <person name="Falk J."/>
            <person name="Farina A."/>
            <person name="Faro S."/>
            <person name="Ferguson D."/>
            <person name="Fisher S."/>
            <person name="Foley C.D."/>
            <person name="Franke A."/>
            <person name="Friedrich D."/>
            <person name="Gadbois L."/>
            <person name="Gearin G."/>
            <person name="Gearin C.R."/>
            <person name="Giannoukos G."/>
            <person name="Goode T."/>
            <person name="Graham J."/>
            <person name="Grandbois E."/>
            <person name="Grewal S."/>
            <person name="Gyaltsen K."/>
            <person name="Hafez N."/>
            <person name="Hagos B."/>
            <person name="Hall J."/>
            <person name="Henson C."/>
            <person name="Hollinger A."/>
            <person name="Honan T."/>
            <person name="Huard M.D."/>
            <person name="Hughes L."/>
            <person name="Hurhula B."/>
            <person name="Husby M.E."/>
            <person name="Kamat A."/>
            <person name="Kanga B."/>
            <person name="Kashin S."/>
            <person name="Khazanovich D."/>
            <person name="Kisner P."/>
            <person name="Lance K."/>
            <person name="Lara M."/>
            <person name="Lee W."/>
            <person name="Lennon N."/>
            <person name="Letendre F."/>
            <person name="LeVine R."/>
            <person name="Lipovsky A."/>
            <person name="Liu X."/>
            <person name="Liu J."/>
            <person name="Liu S."/>
            <person name="Lokyitsang T."/>
            <person name="Lokyitsang Y."/>
            <person name="Lubonja R."/>
            <person name="Lui A."/>
            <person name="MacDonald P."/>
            <person name="Magnisalis V."/>
            <person name="Maru K."/>
            <person name="Matthews C."/>
            <person name="McCusker W."/>
            <person name="McDonough S."/>
            <person name="Mehta T."/>
            <person name="Meldrim J."/>
            <person name="Meneus L."/>
            <person name="Mihai O."/>
            <person name="Mihalev A."/>
            <person name="Mihova T."/>
            <person name="Mittelman R."/>
            <person name="Mlenga V."/>
            <person name="Montmayeur A."/>
            <person name="Mulrain L."/>
            <person name="Navidi A."/>
            <person name="Naylor J."/>
            <person name="Negash T."/>
            <person name="Nguyen T."/>
            <person name="Nguyen N."/>
            <person name="Nicol R."/>
            <person name="Norbu C."/>
            <person name="Norbu N."/>
            <person name="Novod N."/>
            <person name="O'Neill B."/>
            <person name="Osman S."/>
            <person name="Markiewicz E."/>
            <person name="Oyono O.L."/>
            <person name="Patti C."/>
            <person name="Phunkhang P."/>
            <person name="Pierre F."/>
            <person name="Priest M."/>
            <person name="Raghuraman S."/>
            <person name="Rege F."/>
            <person name="Reyes R."/>
            <person name="Rise C."/>
            <person name="Rogov P."/>
            <person name="Ross K."/>
            <person name="Ryan E."/>
            <person name="Settipalli S."/>
            <person name="Shea T."/>
            <person name="Sherpa N."/>
            <person name="Shi L."/>
            <person name="Shih D."/>
            <person name="Sparrow T."/>
            <person name="Spaulding J."/>
            <person name="Stalker J."/>
            <person name="Stange-Thomann N."/>
            <person name="Stavropoulos S."/>
            <person name="Stone C."/>
            <person name="Strader C."/>
            <person name="Tesfaye S."/>
            <person name="Thomson T."/>
            <person name="Thoulutsang Y."/>
            <person name="Thoulutsang D."/>
            <person name="Topham K."/>
            <person name="Topping I."/>
            <person name="Tsamla T."/>
            <person name="Vassiliev H."/>
            <person name="Vo A."/>
            <person name="Wangchuk T."/>
            <person name="Wangdi T."/>
            <person name="Weiand M."/>
            <person name="Wilkinson J."/>
            <person name="Wilson A."/>
            <person name="Yadav S."/>
            <person name="Young G."/>
            <person name="Yu Q."/>
            <person name="Zembek L."/>
            <person name="Zhong D."/>
            <person name="Zimmer A."/>
            <person name="Zwirko Z."/>
            <person name="Jaffe D.B."/>
            <person name="Alvarez P."/>
            <person name="Brockman W."/>
            <person name="Butler J."/>
            <person name="Chin C."/>
            <person name="Gnerre S."/>
            <person name="Grabherr M."/>
            <person name="Kleber M."/>
            <person name="Mauceli E."/>
            <person name="MacCallum I."/>
        </authorList>
    </citation>
    <scope>NUCLEOTIDE SEQUENCE [LARGE SCALE GENOMIC DNA]</scope>
    <source>
        <strain evidence="3">Tai18E2 / Tucson 14021-0261.01</strain>
    </source>
</reference>
<dbReference type="PhylomeDB" id="B4P3C3"/>
<sequence>MEPKKTITWFFGLPSVRYAQIFIVVAGDLLALSNLYPKHSSYIARPFLLWQDLQEEDERSMDSPQKF</sequence>
<dbReference type="OMA" id="SYIARPF"/>
<gene>
    <name evidence="2" type="primary">Dyak\GE19225</name>
    <name evidence="2" type="synonym">dyak_GLEANR_2998</name>
    <name evidence="2" type="synonym">GE19225</name>
    <name evidence="2" type="ORF">Dyak_GE19225</name>
</gene>
<dbReference type="EMBL" id="CM000157">
    <property type="protein sequence ID" value="EDW89396.1"/>
    <property type="molecule type" value="Genomic_DNA"/>
</dbReference>
<name>B4P3C3_DROYA</name>